<keyword evidence="2" id="KW-1185">Reference proteome</keyword>
<sequence>MKENRVSQEKRDIAETELSGALTLSFYRTTLNLLCKELWNTAWIDAAIVGVARESVTRMPSCLTRFVVFSCVMTAGTVSGGTLTRGHHLLHCTPSLGGFSSYPRYLLHQDYDQTRTLEVK</sequence>
<organism evidence="1 2">
    <name type="scientific">Portunus trituberculatus</name>
    <name type="common">Swimming crab</name>
    <name type="synonym">Neptunus trituberculatus</name>
    <dbReference type="NCBI Taxonomy" id="210409"/>
    <lineage>
        <taxon>Eukaryota</taxon>
        <taxon>Metazoa</taxon>
        <taxon>Ecdysozoa</taxon>
        <taxon>Arthropoda</taxon>
        <taxon>Crustacea</taxon>
        <taxon>Multicrustacea</taxon>
        <taxon>Malacostraca</taxon>
        <taxon>Eumalacostraca</taxon>
        <taxon>Eucarida</taxon>
        <taxon>Decapoda</taxon>
        <taxon>Pleocyemata</taxon>
        <taxon>Brachyura</taxon>
        <taxon>Eubrachyura</taxon>
        <taxon>Portunoidea</taxon>
        <taxon>Portunidae</taxon>
        <taxon>Portuninae</taxon>
        <taxon>Portunus</taxon>
    </lineage>
</organism>
<protein>
    <submittedName>
        <fullName evidence="1">Uncharacterized protein</fullName>
    </submittedName>
</protein>
<dbReference type="AlphaFoldDB" id="A0A5B7HZC5"/>
<name>A0A5B7HZC5_PORTR</name>
<dbReference type="EMBL" id="VSRR010048406">
    <property type="protein sequence ID" value="MPC78431.1"/>
    <property type="molecule type" value="Genomic_DNA"/>
</dbReference>
<evidence type="ECO:0000313" key="2">
    <source>
        <dbReference type="Proteomes" id="UP000324222"/>
    </source>
</evidence>
<gene>
    <name evidence="1" type="ORF">E2C01_072917</name>
</gene>
<proteinExistence type="predicted"/>
<evidence type="ECO:0000313" key="1">
    <source>
        <dbReference type="EMBL" id="MPC78431.1"/>
    </source>
</evidence>
<comment type="caution">
    <text evidence="1">The sequence shown here is derived from an EMBL/GenBank/DDBJ whole genome shotgun (WGS) entry which is preliminary data.</text>
</comment>
<accession>A0A5B7HZC5</accession>
<dbReference type="Proteomes" id="UP000324222">
    <property type="component" value="Unassembled WGS sequence"/>
</dbReference>
<reference evidence="1 2" key="1">
    <citation type="submission" date="2019-05" db="EMBL/GenBank/DDBJ databases">
        <title>Another draft genome of Portunus trituberculatus and its Hox gene families provides insights of decapod evolution.</title>
        <authorList>
            <person name="Jeong J.-H."/>
            <person name="Song I."/>
            <person name="Kim S."/>
            <person name="Choi T."/>
            <person name="Kim D."/>
            <person name="Ryu S."/>
            <person name="Kim W."/>
        </authorList>
    </citation>
    <scope>NUCLEOTIDE SEQUENCE [LARGE SCALE GENOMIC DNA]</scope>
    <source>
        <tissue evidence="1">Muscle</tissue>
    </source>
</reference>